<evidence type="ECO:0000313" key="13">
    <source>
        <dbReference type="EMBL" id="GAB0056306.1"/>
    </source>
</evidence>
<keyword evidence="9" id="KW-0564">Palmitate</keyword>
<protein>
    <recommendedName>
        <fullName evidence="4">Outer-membrane lipoprotein LolB</fullName>
    </recommendedName>
</protein>
<comment type="similarity">
    <text evidence="2">Belongs to the LolB family.</text>
</comment>
<dbReference type="Gene3D" id="2.50.20.10">
    <property type="entry name" value="Lipoprotein localisation LolA/LolB/LppX"/>
    <property type="match status" value="1"/>
</dbReference>
<keyword evidence="5" id="KW-0813">Transport</keyword>
<evidence type="ECO:0000256" key="1">
    <source>
        <dbReference type="ARBA" id="ARBA00004459"/>
    </source>
</evidence>
<keyword evidence="6" id="KW-0732">Signal</keyword>
<gene>
    <name evidence="13" type="ORF">SIID45300_00612</name>
</gene>
<sequence length="270" mass="30264">MIRLDSRAFIRAVAIGCGVLLSACAVLEDPSRESPRTVPGGVVVERYQKEQGLRREGSSFWAVEGALEIETPDQGRRNRIELLGSGWSRVRMRVRGPFREVAAELLARDGRVRWVDPDKRMVTEVPATSEGLHHLIGVPIPPERLFAWIMGQAEAVEPAATLPLEPSGARIESRSGERLWLDPESGRIRERTGTVAPGSRYRTVYTWPDPLARRASAHLMPETILVTLDQPKIRMEFVLRNWRFPSEGPTKAQFEQALDAGFTLSRPLEP</sequence>
<keyword evidence="12" id="KW-0449">Lipoprotein</keyword>
<evidence type="ECO:0000256" key="10">
    <source>
        <dbReference type="ARBA" id="ARBA00023186"/>
    </source>
</evidence>
<keyword evidence="8" id="KW-0472">Membrane</keyword>
<dbReference type="SUPFAM" id="SSF89392">
    <property type="entry name" value="Prokaryotic lipoproteins and lipoprotein localization factors"/>
    <property type="match status" value="1"/>
</dbReference>
<evidence type="ECO:0000256" key="4">
    <source>
        <dbReference type="ARBA" id="ARBA00016202"/>
    </source>
</evidence>
<comment type="subunit">
    <text evidence="3">Monomer.</text>
</comment>
<evidence type="ECO:0000256" key="2">
    <source>
        <dbReference type="ARBA" id="ARBA00009696"/>
    </source>
</evidence>
<keyword evidence="11" id="KW-0998">Cell outer membrane</keyword>
<dbReference type="InterPro" id="IPR029046">
    <property type="entry name" value="LolA/LolB/LppX"/>
</dbReference>
<name>A0ABQ0C5Y7_9PROT</name>
<dbReference type="PROSITE" id="PS51257">
    <property type="entry name" value="PROKAR_LIPOPROTEIN"/>
    <property type="match status" value="1"/>
</dbReference>
<accession>A0ABQ0C5Y7</accession>
<evidence type="ECO:0000313" key="14">
    <source>
        <dbReference type="Proteomes" id="UP001628193"/>
    </source>
</evidence>
<keyword evidence="10" id="KW-0143">Chaperone</keyword>
<evidence type="ECO:0000256" key="12">
    <source>
        <dbReference type="ARBA" id="ARBA00023288"/>
    </source>
</evidence>
<evidence type="ECO:0000256" key="5">
    <source>
        <dbReference type="ARBA" id="ARBA00022448"/>
    </source>
</evidence>
<reference evidence="13 14" key="1">
    <citation type="submission" date="2024-05" db="EMBL/GenBank/DDBJ databases">
        <authorList>
            <consortium name="Candidatus Magnetaquicoccaceae bacterium FCR-1 genome sequencing consortium"/>
            <person name="Shimoshige H."/>
            <person name="Shimamura S."/>
            <person name="Taoka A."/>
            <person name="Kobayashi H."/>
            <person name="Maekawa T."/>
        </authorList>
    </citation>
    <scope>NUCLEOTIDE SEQUENCE [LARGE SCALE GENOMIC DNA]</scope>
    <source>
        <strain evidence="13 14">FCR-1</strain>
    </source>
</reference>
<dbReference type="EMBL" id="BAAFGK010000002">
    <property type="protein sequence ID" value="GAB0056306.1"/>
    <property type="molecule type" value="Genomic_DNA"/>
</dbReference>
<dbReference type="Pfam" id="PF03550">
    <property type="entry name" value="LolB"/>
    <property type="match status" value="1"/>
</dbReference>
<reference evidence="13 14" key="2">
    <citation type="submission" date="2024-09" db="EMBL/GenBank/DDBJ databases">
        <title>Draft genome sequence of Candidatus Magnetaquicoccaceae bacterium FCR-1.</title>
        <authorList>
            <person name="Shimoshige H."/>
            <person name="Shimamura S."/>
            <person name="Taoka A."/>
            <person name="Kobayashi H."/>
            <person name="Maekawa T."/>
        </authorList>
    </citation>
    <scope>NUCLEOTIDE SEQUENCE [LARGE SCALE GENOMIC DNA]</scope>
    <source>
        <strain evidence="13 14">FCR-1</strain>
    </source>
</reference>
<organism evidence="13 14">
    <name type="scientific">Candidatus Magnetaquiglobus chichijimensis</name>
    <dbReference type="NCBI Taxonomy" id="3141448"/>
    <lineage>
        <taxon>Bacteria</taxon>
        <taxon>Pseudomonadati</taxon>
        <taxon>Pseudomonadota</taxon>
        <taxon>Magnetococcia</taxon>
        <taxon>Magnetococcales</taxon>
        <taxon>Candidatus Magnetaquicoccaceae</taxon>
        <taxon>Candidatus Magnetaquiglobus</taxon>
    </lineage>
</organism>
<evidence type="ECO:0000256" key="11">
    <source>
        <dbReference type="ARBA" id="ARBA00023237"/>
    </source>
</evidence>
<evidence type="ECO:0000256" key="9">
    <source>
        <dbReference type="ARBA" id="ARBA00023139"/>
    </source>
</evidence>
<proteinExistence type="inferred from homology"/>
<dbReference type="InterPro" id="IPR004565">
    <property type="entry name" value="OM_lipoprot_LolB"/>
</dbReference>
<dbReference type="Proteomes" id="UP001628193">
    <property type="component" value="Unassembled WGS sequence"/>
</dbReference>
<evidence type="ECO:0000256" key="6">
    <source>
        <dbReference type="ARBA" id="ARBA00022729"/>
    </source>
</evidence>
<evidence type="ECO:0000256" key="7">
    <source>
        <dbReference type="ARBA" id="ARBA00022927"/>
    </source>
</evidence>
<keyword evidence="7" id="KW-0653">Protein transport</keyword>
<comment type="caution">
    <text evidence="13">The sequence shown here is derived from an EMBL/GenBank/DDBJ whole genome shotgun (WGS) entry which is preliminary data.</text>
</comment>
<dbReference type="RefSeq" id="WP_420904018.1">
    <property type="nucleotide sequence ID" value="NZ_BAAFGK010000002.1"/>
</dbReference>
<comment type="subcellular location">
    <subcellularLocation>
        <location evidence="1">Cell outer membrane</location>
        <topology evidence="1">Lipid-anchor</topology>
    </subcellularLocation>
</comment>
<keyword evidence="14" id="KW-1185">Reference proteome</keyword>
<evidence type="ECO:0000256" key="3">
    <source>
        <dbReference type="ARBA" id="ARBA00011245"/>
    </source>
</evidence>
<evidence type="ECO:0000256" key="8">
    <source>
        <dbReference type="ARBA" id="ARBA00023136"/>
    </source>
</evidence>